<dbReference type="OrthoDB" id="5235778at2759"/>
<evidence type="ECO:0000313" key="3">
    <source>
        <dbReference type="Proteomes" id="UP000078397"/>
    </source>
</evidence>
<dbReference type="STRING" id="1380566.A0A179EXN5"/>
<evidence type="ECO:0000256" key="1">
    <source>
        <dbReference type="SAM" id="MobiDB-lite"/>
    </source>
</evidence>
<feature type="compositionally biased region" description="Polar residues" evidence="1">
    <location>
        <begin position="75"/>
        <end position="84"/>
    </location>
</feature>
<protein>
    <submittedName>
        <fullName evidence="2">tRNA splicing endonuclease subunit</fullName>
    </submittedName>
</protein>
<comment type="caution">
    <text evidence="2">The sequence shown here is derived from an EMBL/GenBank/DDBJ whole genome shotgun (WGS) entry which is preliminary data.</text>
</comment>
<proteinExistence type="predicted"/>
<keyword evidence="2" id="KW-0540">Nuclease</keyword>
<evidence type="ECO:0000313" key="2">
    <source>
        <dbReference type="EMBL" id="OAQ57902.1"/>
    </source>
</evidence>
<keyword evidence="3" id="KW-1185">Reference proteome</keyword>
<sequence>MYTSAVDRYDATTGPFESDLSDRRGKTSGDLERRTSTKICFKITSPTSSSHGNSVSIVPSSQSTQSWRAYPSEPAQGQTQLVSPTSKSRMYSAHFVDNERKSLSPVAKDIKNTSNSEAPDIGGILLGYWRDSSILDDAGKQAVIGIIDAADRLRMRIIAKTRKGEPLADGYRVPAGSGASWVKFDRIVFADHLVGLNYAQIKEYTRIRSQTVPEKTQEERIAAEVVAVNEAVRRVEASSFLNDPSEPVPTAYGTDSPDLPIELTRPGPSLKRPRPSNGFAATYPATTQWVSELTSSVRRPVGGQPNGLQIYSLAGTRPTGVLIGSWYRSGEAVAEDRHAVYGVVGPSDIFSIRVVPETRDGRFVGGNFPTQPNASWIPFQEVELEPHLKPLTQQEVKEYCEIRQYQLSRGESASERIANETRAIYEVYAMKYRKPHGTSTAPQPAALEAGAGASETNANIKPAKMLVDRNRTDRGVSTYENRAVCSFSKPEVVRRPTTGPTDVKTYDRTKYERKASGPFAGKLVSQGTIINIDGEDYVEYRVLTRPLFV</sequence>
<keyword evidence="2" id="KW-0255">Endonuclease</keyword>
<gene>
    <name evidence="2" type="ORF">VFPPC_11361</name>
</gene>
<dbReference type="Proteomes" id="UP000078397">
    <property type="component" value="Unassembled WGS sequence"/>
</dbReference>
<reference evidence="2 3" key="1">
    <citation type="journal article" date="2016" name="PLoS Pathog.">
        <title>Biosynthesis of antibiotic leucinostatins in bio-control fungus Purpureocillium lilacinum and their inhibition on phytophthora revealed by genome mining.</title>
        <authorList>
            <person name="Wang G."/>
            <person name="Liu Z."/>
            <person name="Lin R."/>
            <person name="Li E."/>
            <person name="Mao Z."/>
            <person name="Ling J."/>
            <person name="Yang Y."/>
            <person name="Yin W.B."/>
            <person name="Xie B."/>
        </authorList>
    </citation>
    <scope>NUCLEOTIDE SEQUENCE [LARGE SCALE GENOMIC DNA]</scope>
    <source>
        <strain evidence="2">170</strain>
    </source>
</reference>
<dbReference type="AlphaFoldDB" id="A0A179EXN5"/>
<organism evidence="2 3">
    <name type="scientific">Pochonia chlamydosporia 170</name>
    <dbReference type="NCBI Taxonomy" id="1380566"/>
    <lineage>
        <taxon>Eukaryota</taxon>
        <taxon>Fungi</taxon>
        <taxon>Dikarya</taxon>
        <taxon>Ascomycota</taxon>
        <taxon>Pezizomycotina</taxon>
        <taxon>Sordariomycetes</taxon>
        <taxon>Hypocreomycetidae</taxon>
        <taxon>Hypocreales</taxon>
        <taxon>Clavicipitaceae</taxon>
        <taxon>Pochonia</taxon>
    </lineage>
</organism>
<dbReference type="GeneID" id="28853570"/>
<feature type="compositionally biased region" description="Basic and acidic residues" evidence="1">
    <location>
        <begin position="20"/>
        <end position="33"/>
    </location>
</feature>
<accession>A0A179EXN5</accession>
<name>A0A179EXN5_METCM</name>
<dbReference type="RefSeq" id="XP_018136158.1">
    <property type="nucleotide sequence ID" value="XM_018289576.1"/>
</dbReference>
<dbReference type="GO" id="GO:0004519">
    <property type="term" value="F:endonuclease activity"/>
    <property type="evidence" value="ECO:0007669"/>
    <property type="project" value="UniProtKB-KW"/>
</dbReference>
<keyword evidence="2" id="KW-0378">Hydrolase</keyword>
<feature type="region of interest" description="Disordered" evidence="1">
    <location>
        <begin position="65"/>
        <end position="84"/>
    </location>
</feature>
<feature type="region of interest" description="Disordered" evidence="1">
    <location>
        <begin position="1"/>
        <end position="33"/>
    </location>
</feature>
<dbReference type="EMBL" id="LSBJ02000015">
    <property type="protein sequence ID" value="OAQ57902.1"/>
    <property type="molecule type" value="Genomic_DNA"/>
</dbReference>
<dbReference type="KEGG" id="pchm:VFPPC_11361"/>